<keyword evidence="4" id="KW-0132">Cell division</keyword>
<evidence type="ECO:0000256" key="1">
    <source>
        <dbReference type="ARBA" id="ARBA00004123"/>
    </source>
</evidence>
<dbReference type="GO" id="GO:0072686">
    <property type="term" value="C:mitotic spindle"/>
    <property type="evidence" value="ECO:0007669"/>
    <property type="project" value="TreeGrafter"/>
</dbReference>
<dbReference type="Gene3D" id="6.10.250.90">
    <property type="match status" value="1"/>
</dbReference>
<feature type="non-terminal residue" evidence="10">
    <location>
        <position position="608"/>
    </location>
</feature>
<evidence type="ECO:0000256" key="5">
    <source>
        <dbReference type="ARBA" id="ARBA00022776"/>
    </source>
</evidence>
<dbReference type="GO" id="GO:0051301">
    <property type="term" value="P:cell division"/>
    <property type="evidence" value="ECO:0007669"/>
    <property type="project" value="UniProtKB-KW"/>
</dbReference>
<keyword evidence="6" id="KW-0539">Nucleus</keyword>
<evidence type="ECO:0000313" key="11">
    <source>
        <dbReference type="Proteomes" id="UP000286045"/>
    </source>
</evidence>
<dbReference type="GO" id="GO:0005635">
    <property type="term" value="C:nuclear envelope"/>
    <property type="evidence" value="ECO:0007669"/>
    <property type="project" value="TreeGrafter"/>
</dbReference>
<comment type="subcellular location">
    <subcellularLocation>
        <location evidence="1">Nucleus</location>
    </subcellularLocation>
</comment>
<dbReference type="InterPro" id="IPR008672">
    <property type="entry name" value="Mad1"/>
</dbReference>
<evidence type="ECO:0000256" key="7">
    <source>
        <dbReference type="ARBA" id="ARBA00023306"/>
    </source>
</evidence>
<feature type="compositionally biased region" description="Basic and acidic residues" evidence="9">
    <location>
        <begin position="60"/>
        <end position="78"/>
    </location>
</feature>
<evidence type="ECO:0000256" key="2">
    <source>
        <dbReference type="ARBA" id="ARBA00008029"/>
    </source>
</evidence>
<feature type="compositionally biased region" description="Polar residues" evidence="9">
    <location>
        <begin position="28"/>
        <end position="37"/>
    </location>
</feature>
<sequence>MSSRLRKSGGNSTLPRPPTLRESRIASFRTSRNTQPSYDLLTGAEHHASSTQHARPASRQSHERGESLLRASSRESSKENLAPPDAEEYETQRKRIEELKAEVATMRYRIETTEQEKEMLALQHENEIREVQRKAEDDFKLKQVAEGEKGRAQRQYESMQEELQTLKEASAQDTVELERRLREAQDEARLLKEQLEDLSVAKEEAERMNQRRANEVEAQLSDLRQTIEELEHDAQAREASLSTAQEKSAEKDNLVGDLEAEIIRLKAQTGDAETIAIIRRELSDQVQHIRSLEAKTSKQHTELVHLRQVHKAVEIVEEEKRSLQRRVDAALALEAELNEARIQKQRLEDERLAWTAYLRNASAEDGVMEFDSPEAVARALVEERYNSASLIEKLGEVQPQIAERDEIIKSLESDRKNLTTQLEKSRTAAAPINASKSQAPEDFDVEDETFDTGNFDQQRVDRITELEKLVDTYKDEVQNLHKELSAAESSTGTLEPTVGSKRGHKDESENEQLGELNRKRRKLADDLSKLQTAHQLLQKEHEVLNSRLAAAESANKTRVLSLRANPTSDFEAIKTATLAALKLENQELLAQLSKEARRNPRAAVIPAS</sequence>
<keyword evidence="5" id="KW-0498">Mitosis</keyword>
<dbReference type="EMBL" id="RYZI01001006">
    <property type="protein sequence ID" value="RWA03021.1"/>
    <property type="molecule type" value="Genomic_DNA"/>
</dbReference>
<evidence type="ECO:0000256" key="3">
    <source>
        <dbReference type="ARBA" id="ARBA00022019"/>
    </source>
</evidence>
<comment type="similarity">
    <text evidence="2">Belongs to the MAD1 family.</text>
</comment>
<keyword evidence="7" id="KW-0131">Cell cycle</keyword>
<dbReference type="PANTHER" id="PTHR23168:SF0">
    <property type="entry name" value="MITOTIC SPINDLE ASSEMBLY CHECKPOINT PROTEIN MAD1"/>
    <property type="match status" value="1"/>
</dbReference>
<accession>A0A439CLJ0</accession>
<evidence type="ECO:0000256" key="4">
    <source>
        <dbReference type="ARBA" id="ARBA00022618"/>
    </source>
</evidence>
<evidence type="ECO:0000256" key="8">
    <source>
        <dbReference type="SAM" id="Coils"/>
    </source>
</evidence>
<feature type="region of interest" description="Disordered" evidence="9">
    <location>
        <begin position="1"/>
        <end position="93"/>
    </location>
</feature>
<dbReference type="Proteomes" id="UP000286045">
    <property type="component" value="Unassembled WGS sequence"/>
</dbReference>
<dbReference type="PANTHER" id="PTHR23168">
    <property type="entry name" value="MITOTIC SPINDLE ASSEMBLY CHECKPOINT PROTEIN MAD1 MITOTIC ARREST DEFICIENT-LIKE PROTEIN 1"/>
    <property type="match status" value="1"/>
</dbReference>
<dbReference type="AlphaFoldDB" id="A0A439CLJ0"/>
<reference evidence="10 11" key="1">
    <citation type="submission" date="2018-12" db="EMBL/GenBank/DDBJ databases">
        <title>Draft genome sequence of Xylaria grammica IHI A82.</title>
        <authorList>
            <person name="Buettner E."/>
            <person name="Kellner H."/>
        </authorList>
    </citation>
    <scope>NUCLEOTIDE SEQUENCE [LARGE SCALE GENOMIC DNA]</scope>
    <source>
        <strain evidence="10 11">IHI A82</strain>
    </source>
</reference>
<gene>
    <name evidence="10" type="ORF">EKO27_g12084</name>
</gene>
<evidence type="ECO:0000313" key="10">
    <source>
        <dbReference type="EMBL" id="RWA03021.1"/>
    </source>
</evidence>
<evidence type="ECO:0000256" key="6">
    <source>
        <dbReference type="ARBA" id="ARBA00023242"/>
    </source>
</evidence>
<comment type="caution">
    <text evidence="10">The sequence shown here is derived from an EMBL/GenBank/DDBJ whole genome shotgun (WGS) entry which is preliminary data.</text>
</comment>
<evidence type="ECO:0000256" key="9">
    <source>
        <dbReference type="SAM" id="MobiDB-lite"/>
    </source>
</evidence>
<feature type="region of interest" description="Disordered" evidence="9">
    <location>
        <begin position="483"/>
        <end position="514"/>
    </location>
</feature>
<feature type="coiled-coil region" evidence="8">
    <location>
        <begin position="306"/>
        <end position="350"/>
    </location>
</feature>
<dbReference type="GO" id="GO:0007094">
    <property type="term" value="P:mitotic spindle assembly checkpoint signaling"/>
    <property type="evidence" value="ECO:0007669"/>
    <property type="project" value="InterPro"/>
</dbReference>
<keyword evidence="11" id="KW-1185">Reference proteome</keyword>
<organism evidence="10 11">
    <name type="scientific">Xylaria grammica</name>
    <dbReference type="NCBI Taxonomy" id="363999"/>
    <lineage>
        <taxon>Eukaryota</taxon>
        <taxon>Fungi</taxon>
        <taxon>Dikarya</taxon>
        <taxon>Ascomycota</taxon>
        <taxon>Pezizomycotina</taxon>
        <taxon>Sordariomycetes</taxon>
        <taxon>Xylariomycetidae</taxon>
        <taxon>Xylariales</taxon>
        <taxon>Xylariaceae</taxon>
        <taxon>Xylaria</taxon>
    </lineage>
</organism>
<dbReference type="STRING" id="363999.A0A439CLJ0"/>
<name>A0A439CLJ0_9PEZI</name>
<proteinExistence type="inferred from homology"/>
<dbReference type="GO" id="GO:0000776">
    <property type="term" value="C:kinetochore"/>
    <property type="evidence" value="ECO:0007669"/>
    <property type="project" value="TreeGrafter"/>
</dbReference>
<keyword evidence="8" id="KW-0175">Coiled coil</keyword>
<dbReference type="GO" id="GO:0051315">
    <property type="term" value="P:attachment of mitotic spindle microtubules to kinetochore"/>
    <property type="evidence" value="ECO:0007669"/>
    <property type="project" value="TreeGrafter"/>
</dbReference>
<protein>
    <recommendedName>
        <fullName evidence="3">Spindle assembly checkpoint component MAD1</fullName>
    </recommendedName>
</protein>
<dbReference type="SUPFAM" id="SSF75704">
    <property type="entry name" value="Mitotic arrest deficient-like 1, Mad1"/>
    <property type="match status" value="1"/>
</dbReference>
<dbReference type="Pfam" id="PF05557">
    <property type="entry name" value="MAD"/>
    <property type="match status" value="1"/>
</dbReference>